<evidence type="ECO:0000256" key="1">
    <source>
        <dbReference type="SAM" id="Phobius"/>
    </source>
</evidence>
<name>A0A0F7LB46_9VIRU</name>
<evidence type="ECO:0000313" key="2">
    <source>
        <dbReference type="EMBL" id="AKH48587.1"/>
    </source>
</evidence>
<sequence>MPFFPVCCDNKLIFLLYCCEYDVDIFFIYIFFPIFLFELVQSHLFYILIHDQCRKHLFLQLKHICIF</sequence>
<accession>A0A0F7LB46</accession>
<proteinExistence type="predicted"/>
<organism evidence="2">
    <name type="scientific">uncultured marine virus</name>
    <dbReference type="NCBI Taxonomy" id="186617"/>
    <lineage>
        <taxon>Viruses</taxon>
        <taxon>environmental samples</taxon>
    </lineage>
</organism>
<keyword evidence="1" id="KW-1133">Transmembrane helix</keyword>
<keyword evidence="1" id="KW-0472">Membrane</keyword>
<reference evidence="2" key="1">
    <citation type="journal article" date="2015" name="Front. Microbiol.">
        <title>Combining genomic sequencing methods to explore viral diversity and reveal potential virus-host interactions.</title>
        <authorList>
            <person name="Chow C.E."/>
            <person name="Winget D.M."/>
            <person name="White R.A.III."/>
            <person name="Hallam S.J."/>
            <person name="Suttle C.A."/>
        </authorList>
    </citation>
    <scope>NUCLEOTIDE SEQUENCE</scope>
    <source>
        <strain evidence="2">Oxic1_11</strain>
    </source>
</reference>
<feature type="transmembrane region" description="Helical" evidence="1">
    <location>
        <begin position="26"/>
        <end position="49"/>
    </location>
</feature>
<reference evidence="2" key="2">
    <citation type="submission" date="2015-03" db="EMBL/GenBank/DDBJ databases">
        <authorList>
            <person name="Chow C.-E.T."/>
            <person name="Winget D.M."/>
            <person name="White R.A.III."/>
            <person name="Hallam S.J."/>
            <person name="Suttle C.A."/>
        </authorList>
    </citation>
    <scope>NUCLEOTIDE SEQUENCE</scope>
    <source>
        <strain evidence="2">Oxic1_11</strain>
    </source>
</reference>
<keyword evidence="1" id="KW-0812">Transmembrane</keyword>
<dbReference type="EMBL" id="KR029606">
    <property type="protein sequence ID" value="AKH48587.1"/>
    <property type="molecule type" value="Genomic_DNA"/>
</dbReference>
<protein>
    <submittedName>
        <fullName evidence="2">Uncharacterized protein</fullName>
    </submittedName>
</protein>